<gene>
    <name evidence="1" type="ORF">PCAMFM013_S010g000178</name>
</gene>
<reference evidence="1 2" key="1">
    <citation type="journal article" date="2014" name="Nat. Commun.">
        <title>Multiple recent horizontal transfers of a large genomic region in cheese making fungi.</title>
        <authorList>
            <person name="Cheeseman K."/>
            <person name="Ropars J."/>
            <person name="Renault P."/>
            <person name="Dupont J."/>
            <person name="Gouzy J."/>
            <person name="Branca A."/>
            <person name="Abraham A.L."/>
            <person name="Ceppi M."/>
            <person name="Conseiller E."/>
            <person name="Debuchy R."/>
            <person name="Malagnac F."/>
            <person name="Goarin A."/>
            <person name="Silar P."/>
            <person name="Lacoste S."/>
            <person name="Sallet E."/>
            <person name="Bensimon A."/>
            <person name="Giraud T."/>
            <person name="Brygoo Y."/>
        </authorList>
    </citation>
    <scope>NUCLEOTIDE SEQUENCE [LARGE SCALE GENOMIC DNA]</scope>
    <source>
        <strain evidence="2">FM 013</strain>
    </source>
</reference>
<dbReference type="AlphaFoldDB" id="A0A0G4PBT1"/>
<proteinExistence type="predicted"/>
<sequence>MSSSINDFQTLLDSQVGRLPRRSWPVPRVQLSGKRKGPSKKRNIPINSLRFQGAAWATAGGGMCATLHGAYKIFRNFRGFRYI</sequence>
<evidence type="ECO:0000313" key="2">
    <source>
        <dbReference type="Proteomes" id="UP000053732"/>
    </source>
</evidence>
<protein>
    <submittedName>
        <fullName evidence="1">Str. FM013</fullName>
    </submittedName>
</protein>
<dbReference type="EMBL" id="HG793143">
    <property type="protein sequence ID" value="CRL23740.1"/>
    <property type="molecule type" value="Genomic_DNA"/>
</dbReference>
<accession>A0A0G4PBT1</accession>
<keyword evidence="2" id="KW-1185">Reference proteome</keyword>
<evidence type="ECO:0000313" key="1">
    <source>
        <dbReference type="EMBL" id="CRL23740.1"/>
    </source>
</evidence>
<name>A0A0G4PBT1_PENC3</name>
<organism evidence="1 2">
    <name type="scientific">Penicillium camemberti (strain FM 013)</name>
    <dbReference type="NCBI Taxonomy" id="1429867"/>
    <lineage>
        <taxon>Eukaryota</taxon>
        <taxon>Fungi</taxon>
        <taxon>Dikarya</taxon>
        <taxon>Ascomycota</taxon>
        <taxon>Pezizomycotina</taxon>
        <taxon>Eurotiomycetes</taxon>
        <taxon>Eurotiomycetidae</taxon>
        <taxon>Eurotiales</taxon>
        <taxon>Aspergillaceae</taxon>
        <taxon>Penicillium</taxon>
    </lineage>
</organism>
<dbReference type="Proteomes" id="UP000053732">
    <property type="component" value="Unassembled WGS sequence"/>
</dbReference>